<dbReference type="AlphaFoldDB" id="A0A1H3D518"/>
<organism evidence="1 2">
    <name type="scientific">Litoreibacter albidus</name>
    <dbReference type="NCBI Taxonomy" id="670155"/>
    <lineage>
        <taxon>Bacteria</taxon>
        <taxon>Pseudomonadati</taxon>
        <taxon>Pseudomonadota</taxon>
        <taxon>Alphaproteobacteria</taxon>
        <taxon>Rhodobacterales</taxon>
        <taxon>Roseobacteraceae</taxon>
        <taxon>Litoreibacter</taxon>
    </lineage>
</organism>
<sequence>MADPIQRPQARPVGDAPSGAVSAEVKCCAEVATFEGSPAASKVYGLDPKTCLAPSDADTYWASGSVSGSVPSDRMTRDGARWASVGVGMETELEISFDDASAAGCIANSTFHMEPAHIASIETATVSSKRAIFRIKGQTEGDATLVVRCNGVDTGWFHVACLTQQLVTIETGSVITRRTKSVSYDVAAMKAYFDKVYRQAIIKIDIVDLGDIDLRGHPGIATLDVAESFYYDPLDPSGGMSIFNPEGRAAGGAAGHFGEVVLPIIDAMMGPLKKNRQRLLRYVPAAPYVSARNGVVPRIGEGPGVVFKEYPDADTGHNVLCHEYGHIKGLVHPEVSGTDQLPQHLTDSCNQPVPAYAGTNTEMASPASPADPIVMALDPLNLMGYWPVIADQTPLRRDQWMKLRE</sequence>
<evidence type="ECO:0000313" key="2">
    <source>
        <dbReference type="Proteomes" id="UP000199441"/>
    </source>
</evidence>
<dbReference type="STRING" id="670155.SAMN04488001_0025"/>
<accession>A0A1H3D518</accession>
<keyword evidence="2" id="KW-1185">Reference proteome</keyword>
<protein>
    <submittedName>
        <fullName evidence="1">Uncharacterized protein</fullName>
    </submittedName>
</protein>
<dbReference type="OrthoDB" id="7846520at2"/>
<gene>
    <name evidence="1" type="ORF">SAMN04488001_0025</name>
</gene>
<evidence type="ECO:0000313" key="1">
    <source>
        <dbReference type="EMBL" id="SDX61400.1"/>
    </source>
</evidence>
<proteinExistence type="predicted"/>
<dbReference type="RefSeq" id="WP_089948756.1">
    <property type="nucleotide sequence ID" value="NZ_FNOI01000010.1"/>
</dbReference>
<dbReference type="EMBL" id="FNOI01000010">
    <property type="protein sequence ID" value="SDX61400.1"/>
    <property type="molecule type" value="Genomic_DNA"/>
</dbReference>
<reference evidence="2" key="1">
    <citation type="submission" date="2016-10" db="EMBL/GenBank/DDBJ databases">
        <authorList>
            <person name="Varghese N."/>
            <person name="Submissions S."/>
        </authorList>
    </citation>
    <scope>NUCLEOTIDE SEQUENCE [LARGE SCALE GENOMIC DNA]</scope>
    <source>
        <strain evidence="2">DSM 26922</strain>
    </source>
</reference>
<name>A0A1H3D518_9RHOB</name>
<dbReference type="Proteomes" id="UP000199441">
    <property type="component" value="Unassembled WGS sequence"/>
</dbReference>